<dbReference type="Pfam" id="PF00392">
    <property type="entry name" value="GntR"/>
    <property type="match status" value="1"/>
</dbReference>
<dbReference type="PATRIC" id="fig|1423745.4.peg.208"/>
<dbReference type="Gene3D" id="1.10.10.10">
    <property type="entry name" value="Winged helix-like DNA-binding domain superfamily/Winged helix DNA-binding domain"/>
    <property type="match status" value="1"/>
</dbReference>
<dbReference type="PROSITE" id="PS50949">
    <property type="entry name" value="HTH_GNTR"/>
    <property type="match status" value="1"/>
</dbReference>
<dbReference type="InterPro" id="IPR050679">
    <property type="entry name" value="Bact_HTH_transcr_reg"/>
</dbReference>
<evidence type="ECO:0000313" key="6">
    <source>
        <dbReference type="Proteomes" id="UP000051586"/>
    </source>
</evidence>
<dbReference type="SMART" id="SM00866">
    <property type="entry name" value="UTRA"/>
    <property type="match status" value="1"/>
</dbReference>
<dbReference type="GO" id="GO:0003677">
    <property type="term" value="F:DNA binding"/>
    <property type="evidence" value="ECO:0007669"/>
    <property type="project" value="UniProtKB-KW"/>
</dbReference>
<organism evidence="5 6">
    <name type="scientific">Fructilactobacillus florum DSM 22689 = JCM 16035</name>
    <dbReference type="NCBI Taxonomy" id="1423745"/>
    <lineage>
        <taxon>Bacteria</taxon>
        <taxon>Bacillati</taxon>
        <taxon>Bacillota</taxon>
        <taxon>Bacilli</taxon>
        <taxon>Lactobacillales</taxon>
        <taxon>Lactobacillaceae</taxon>
        <taxon>Fructilactobacillus</taxon>
    </lineage>
</organism>
<feature type="domain" description="HTH gntR-type" evidence="4">
    <location>
        <begin position="3"/>
        <end position="71"/>
    </location>
</feature>
<keyword evidence="1" id="KW-0805">Transcription regulation</keyword>
<accession>A0A0R2CLT4</accession>
<sequence length="234" mass="26460">MTVPVYIQIHNDMKTKITTGAWQVGSRIPSERKLAEDYGVSRMTLRQAVQNLIDDGLLRRAVGSGTYVTSQKIREHMANISSFTETMLAQGKQPASQTLSYKFSEPSFREAELLALPAHERVLRMERLRFGDQVPICLETTVVNATFLNGLDQSEITESLYRSLEQKKGLVPARVKQSISAGLASKEVASLLKIKLHDPILKLRQQSYLKNHQPFEIVESEYAAARYEFYLNQA</sequence>
<dbReference type="RefSeq" id="WP_009167429.1">
    <property type="nucleotide sequence ID" value="NZ_AYZI01000001.1"/>
</dbReference>
<evidence type="ECO:0000256" key="2">
    <source>
        <dbReference type="ARBA" id="ARBA00023125"/>
    </source>
</evidence>
<protein>
    <recommendedName>
        <fullName evidence="4">HTH gntR-type domain-containing protein</fullName>
    </recommendedName>
</protein>
<evidence type="ECO:0000313" key="5">
    <source>
        <dbReference type="EMBL" id="KRM92589.1"/>
    </source>
</evidence>
<dbReference type="Gene3D" id="3.40.1410.10">
    <property type="entry name" value="Chorismate lyase-like"/>
    <property type="match status" value="1"/>
</dbReference>
<dbReference type="EMBL" id="AYZI01000001">
    <property type="protein sequence ID" value="KRM92589.1"/>
    <property type="molecule type" value="Genomic_DNA"/>
</dbReference>
<dbReference type="AlphaFoldDB" id="A0A0R2CLT4"/>
<keyword evidence="2" id="KW-0238">DNA-binding</keyword>
<dbReference type="FunFam" id="1.10.10.10:FF:000079">
    <property type="entry name" value="GntR family transcriptional regulator"/>
    <property type="match status" value="1"/>
</dbReference>
<evidence type="ECO:0000259" key="4">
    <source>
        <dbReference type="PROSITE" id="PS50949"/>
    </source>
</evidence>
<comment type="caution">
    <text evidence="5">The sequence shown here is derived from an EMBL/GenBank/DDBJ whole genome shotgun (WGS) entry which is preliminary data.</text>
</comment>
<dbReference type="SUPFAM" id="SSF64288">
    <property type="entry name" value="Chorismate lyase-like"/>
    <property type="match status" value="1"/>
</dbReference>
<dbReference type="InterPro" id="IPR028978">
    <property type="entry name" value="Chorismate_lyase_/UTRA_dom_sf"/>
</dbReference>
<evidence type="ECO:0000256" key="1">
    <source>
        <dbReference type="ARBA" id="ARBA00023015"/>
    </source>
</evidence>
<dbReference type="InterPro" id="IPR000524">
    <property type="entry name" value="Tscrpt_reg_HTH_GntR"/>
</dbReference>
<gene>
    <name evidence="5" type="ORF">FC87_GL000201</name>
</gene>
<dbReference type="PRINTS" id="PR00035">
    <property type="entry name" value="HTHGNTR"/>
</dbReference>
<dbReference type="STRING" id="1423745.GCA_001311215_00377"/>
<name>A0A0R2CLT4_9LACO</name>
<dbReference type="GO" id="GO:0045892">
    <property type="term" value="P:negative regulation of DNA-templated transcription"/>
    <property type="evidence" value="ECO:0007669"/>
    <property type="project" value="TreeGrafter"/>
</dbReference>
<dbReference type="Pfam" id="PF07702">
    <property type="entry name" value="UTRA"/>
    <property type="match status" value="1"/>
</dbReference>
<reference evidence="5 6" key="1">
    <citation type="journal article" date="2015" name="Genome Announc.">
        <title>Expanding the biotechnology potential of lactobacilli through comparative genomics of 213 strains and associated genera.</title>
        <authorList>
            <person name="Sun Z."/>
            <person name="Harris H.M."/>
            <person name="McCann A."/>
            <person name="Guo C."/>
            <person name="Argimon S."/>
            <person name="Zhang W."/>
            <person name="Yang X."/>
            <person name="Jeffery I.B."/>
            <person name="Cooney J.C."/>
            <person name="Kagawa T.F."/>
            <person name="Liu W."/>
            <person name="Song Y."/>
            <person name="Salvetti E."/>
            <person name="Wrobel A."/>
            <person name="Rasinkangas P."/>
            <person name="Parkhill J."/>
            <person name="Rea M.C."/>
            <person name="O'Sullivan O."/>
            <person name="Ritari J."/>
            <person name="Douillard F.P."/>
            <person name="Paul Ross R."/>
            <person name="Yang R."/>
            <person name="Briner A.E."/>
            <person name="Felis G.E."/>
            <person name="de Vos W.M."/>
            <person name="Barrangou R."/>
            <person name="Klaenhammer T.R."/>
            <person name="Caufield P.W."/>
            <person name="Cui Y."/>
            <person name="Zhang H."/>
            <person name="O'Toole P.W."/>
        </authorList>
    </citation>
    <scope>NUCLEOTIDE SEQUENCE [LARGE SCALE GENOMIC DNA]</scope>
    <source>
        <strain evidence="5 6">DSM 22689</strain>
    </source>
</reference>
<dbReference type="InterPro" id="IPR011663">
    <property type="entry name" value="UTRA"/>
</dbReference>
<keyword evidence="3" id="KW-0804">Transcription</keyword>
<dbReference type="SUPFAM" id="SSF46785">
    <property type="entry name" value="Winged helix' DNA-binding domain"/>
    <property type="match status" value="1"/>
</dbReference>
<dbReference type="Proteomes" id="UP000051586">
    <property type="component" value="Unassembled WGS sequence"/>
</dbReference>
<dbReference type="GO" id="GO:0003700">
    <property type="term" value="F:DNA-binding transcription factor activity"/>
    <property type="evidence" value="ECO:0007669"/>
    <property type="project" value="InterPro"/>
</dbReference>
<dbReference type="PANTHER" id="PTHR44846:SF1">
    <property type="entry name" value="MANNOSYL-D-GLYCERATE TRANSPORT_METABOLISM SYSTEM REPRESSOR MNGR-RELATED"/>
    <property type="match status" value="1"/>
</dbReference>
<dbReference type="SMART" id="SM00345">
    <property type="entry name" value="HTH_GNTR"/>
    <property type="match status" value="1"/>
</dbReference>
<proteinExistence type="predicted"/>
<dbReference type="InterPro" id="IPR036390">
    <property type="entry name" value="WH_DNA-bd_sf"/>
</dbReference>
<dbReference type="PANTHER" id="PTHR44846">
    <property type="entry name" value="MANNOSYL-D-GLYCERATE TRANSPORT/METABOLISM SYSTEM REPRESSOR MNGR-RELATED"/>
    <property type="match status" value="1"/>
</dbReference>
<evidence type="ECO:0000256" key="3">
    <source>
        <dbReference type="ARBA" id="ARBA00023163"/>
    </source>
</evidence>
<dbReference type="InterPro" id="IPR036388">
    <property type="entry name" value="WH-like_DNA-bd_sf"/>
</dbReference>
<dbReference type="CDD" id="cd07377">
    <property type="entry name" value="WHTH_GntR"/>
    <property type="match status" value="1"/>
</dbReference>